<organism evidence="1 2">
    <name type="scientific">Ramazzottius varieornatus</name>
    <name type="common">Water bear</name>
    <name type="synonym">Tardigrade</name>
    <dbReference type="NCBI Taxonomy" id="947166"/>
    <lineage>
        <taxon>Eukaryota</taxon>
        <taxon>Metazoa</taxon>
        <taxon>Ecdysozoa</taxon>
        <taxon>Tardigrada</taxon>
        <taxon>Eutardigrada</taxon>
        <taxon>Parachela</taxon>
        <taxon>Hypsibioidea</taxon>
        <taxon>Ramazzottiidae</taxon>
        <taxon>Ramazzottius</taxon>
    </lineage>
</organism>
<reference evidence="1 2" key="1">
    <citation type="journal article" date="2016" name="Nat. Commun.">
        <title>Extremotolerant tardigrade genome and improved radiotolerance of human cultured cells by tardigrade-unique protein.</title>
        <authorList>
            <person name="Hashimoto T."/>
            <person name="Horikawa D.D."/>
            <person name="Saito Y."/>
            <person name="Kuwahara H."/>
            <person name="Kozuka-Hata H."/>
            <person name="Shin-I T."/>
            <person name="Minakuchi Y."/>
            <person name="Ohishi K."/>
            <person name="Motoyama A."/>
            <person name="Aizu T."/>
            <person name="Enomoto A."/>
            <person name="Kondo K."/>
            <person name="Tanaka S."/>
            <person name="Hara Y."/>
            <person name="Koshikawa S."/>
            <person name="Sagara H."/>
            <person name="Miura T."/>
            <person name="Yokobori S."/>
            <person name="Miyagawa K."/>
            <person name="Suzuki Y."/>
            <person name="Kubo T."/>
            <person name="Oyama M."/>
            <person name="Kohara Y."/>
            <person name="Fujiyama A."/>
            <person name="Arakawa K."/>
            <person name="Katayama T."/>
            <person name="Toyoda A."/>
            <person name="Kunieda T."/>
        </authorList>
    </citation>
    <scope>NUCLEOTIDE SEQUENCE [LARGE SCALE GENOMIC DNA]</scope>
    <source>
        <strain evidence="1 2">YOKOZUNA-1</strain>
    </source>
</reference>
<dbReference type="Proteomes" id="UP000186922">
    <property type="component" value="Unassembled WGS sequence"/>
</dbReference>
<comment type="caution">
    <text evidence="1">The sequence shown here is derived from an EMBL/GenBank/DDBJ whole genome shotgun (WGS) entry which is preliminary data.</text>
</comment>
<evidence type="ECO:0000313" key="2">
    <source>
        <dbReference type="Proteomes" id="UP000186922"/>
    </source>
</evidence>
<accession>A0A1D1W1Q7</accession>
<proteinExistence type="predicted"/>
<dbReference type="EMBL" id="BDGG01000015">
    <property type="protein sequence ID" value="GAV07490.1"/>
    <property type="molecule type" value="Genomic_DNA"/>
</dbReference>
<dbReference type="AlphaFoldDB" id="A0A1D1W1Q7"/>
<sequence>MVVSLPGAYFTTSMLTRCYFRSFLSAECGSDSSCTSLASSSIHGPSSQCCPCFATSSIPSNCSSTMWLPCRPIMSRSRRPFTLRIMTRAHKHRLMFRKRMLLLRINFKLDNQSLS</sequence>
<evidence type="ECO:0000313" key="1">
    <source>
        <dbReference type="EMBL" id="GAV07490.1"/>
    </source>
</evidence>
<keyword evidence="2" id="KW-1185">Reference proteome</keyword>
<protein>
    <submittedName>
        <fullName evidence="1">Uncharacterized protein</fullName>
    </submittedName>
</protein>
<name>A0A1D1W1Q7_RAMVA</name>
<gene>
    <name evidence="1" type="primary">RvY_17317-1</name>
    <name evidence="1" type="synonym">RvY_17317.1</name>
    <name evidence="1" type="ORF">RvY_17317</name>
</gene>